<dbReference type="EMBL" id="ANMU01000163">
    <property type="protein sequence ID" value="EMJ78182.1"/>
    <property type="molecule type" value="Genomic_DNA"/>
</dbReference>
<gene>
    <name evidence="1" type="ORF">LEP1GSC016_4184</name>
</gene>
<protein>
    <submittedName>
        <fullName evidence="1">Uncharacterized protein</fullName>
    </submittedName>
</protein>
<proteinExistence type="predicted"/>
<sequence length="60" mass="7219">MTEDNDKNSILEKLSYYSFRSFCRPLLKSTIRYQNECKLAHFSKRKIFSFERKFSLGSTK</sequence>
<comment type="caution">
    <text evidence="1">The sequence shown here is derived from an EMBL/GenBank/DDBJ whole genome shotgun (WGS) entry which is preliminary data.</text>
</comment>
<dbReference type="AlphaFoldDB" id="M6BEQ1"/>
<organism evidence="1 2">
    <name type="scientific">Leptospira borgpetersenii serovar Hardjo-bovis str. Sponselee</name>
    <dbReference type="NCBI Taxonomy" id="1303729"/>
    <lineage>
        <taxon>Bacteria</taxon>
        <taxon>Pseudomonadati</taxon>
        <taxon>Spirochaetota</taxon>
        <taxon>Spirochaetia</taxon>
        <taxon>Leptospirales</taxon>
        <taxon>Leptospiraceae</taxon>
        <taxon>Leptospira</taxon>
    </lineage>
</organism>
<dbReference type="PATRIC" id="fig|1218567.3.peg.3934"/>
<dbReference type="Proteomes" id="UP000011873">
    <property type="component" value="Unassembled WGS sequence"/>
</dbReference>
<evidence type="ECO:0000313" key="2">
    <source>
        <dbReference type="Proteomes" id="UP000011873"/>
    </source>
</evidence>
<evidence type="ECO:0000313" key="1">
    <source>
        <dbReference type="EMBL" id="EMJ78182.1"/>
    </source>
</evidence>
<reference evidence="1 2" key="1">
    <citation type="submission" date="2013-01" db="EMBL/GenBank/DDBJ databases">
        <authorList>
            <person name="Harkins D.M."/>
            <person name="Durkin A.S."/>
            <person name="Brinkac L.M."/>
            <person name="Haft D.H."/>
            <person name="Selengut J.D."/>
            <person name="Sanka R."/>
            <person name="DePew J."/>
            <person name="Purushe J."/>
            <person name="Galloway R.L."/>
            <person name="Vinetz J.M."/>
            <person name="Sutton G.G."/>
            <person name="Nierman W.C."/>
            <person name="Fouts D.E."/>
        </authorList>
    </citation>
    <scope>NUCLEOTIDE SEQUENCE [LARGE SCALE GENOMIC DNA]</scope>
    <source>
        <strain evidence="1 2">Sponselee CDC</strain>
    </source>
</reference>
<accession>M6BEQ1</accession>
<name>M6BEQ1_LEPBO</name>